<dbReference type="eggNOG" id="COG0695">
    <property type="taxonomic scope" value="Bacteria"/>
</dbReference>
<feature type="signal peptide" evidence="2">
    <location>
        <begin position="1"/>
        <end position="24"/>
    </location>
</feature>
<proteinExistence type="predicted"/>
<dbReference type="PROSITE" id="PS51354">
    <property type="entry name" value="GLUTAREDOXIN_2"/>
    <property type="match status" value="1"/>
</dbReference>
<dbReference type="KEGG" id="app:CAP2UW1_0815"/>
<dbReference type="SUPFAM" id="SSF52833">
    <property type="entry name" value="Thioredoxin-like"/>
    <property type="match status" value="1"/>
</dbReference>
<dbReference type="CDD" id="cd02976">
    <property type="entry name" value="NrdH"/>
    <property type="match status" value="1"/>
</dbReference>
<organism evidence="5">
    <name type="scientific">Accumulibacter regalis</name>
    <dbReference type="NCBI Taxonomy" id="522306"/>
    <lineage>
        <taxon>Bacteria</taxon>
        <taxon>Pseudomonadati</taxon>
        <taxon>Pseudomonadota</taxon>
        <taxon>Betaproteobacteria</taxon>
        <taxon>Candidatus Accumulibacter</taxon>
    </lineage>
</organism>
<dbReference type="Pfam" id="PF00462">
    <property type="entry name" value="Glutaredoxin"/>
    <property type="match status" value="1"/>
</dbReference>
<name>C7RNM4_ACCRE</name>
<dbReference type="InterPro" id="IPR002109">
    <property type="entry name" value="Glutaredoxin"/>
</dbReference>
<evidence type="ECO:0000259" key="3">
    <source>
        <dbReference type="Pfam" id="PF00462"/>
    </source>
</evidence>
<dbReference type="InterPro" id="IPR036249">
    <property type="entry name" value="Thioredoxin-like_sf"/>
</dbReference>
<evidence type="ECO:0000259" key="4">
    <source>
        <dbReference type="Pfam" id="PF13511"/>
    </source>
</evidence>
<feature type="region of interest" description="Disordered" evidence="1">
    <location>
        <begin position="39"/>
        <end position="66"/>
    </location>
</feature>
<evidence type="ECO:0000313" key="5">
    <source>
        <dbReference type="EMBL" id="ACV34160.1"/>
    </source>
</evidence>
<dbReference type="OrthoDB" id="8794394at2"/>
<evidence type="ECO:0000256" key="1">
    <source>
        <dbReference type="SAM" id="MobiDB-lite"/>
    </source>
</evidence>
<evidence type="ECO:0000256" key="2">
    <source>
        <dbReference type="SAM" id="SignalP"/>
    </source>
</evidence>
<dbReference type="Pfam" id="PF13511">
    <property type="entry name" value="DUF4124"/>
    <property type="match status" value="1"/>
</dbReference>
<dbReference type="HOGENOM" id="CLU_111602_0_0_4"/>
<feature type="domain" description="DUF4124" evidence="4">
    <location>
        <begin position="15"/>
        <end position="68"/>
    </location>
</feature>
<feature type="chain" id="PRO_5002983692" evidence="2">
    <location>
        <begin position="25"/>
        <end position="174"/>
    </location>
</feature>
<keyword evidence="2" id="KW-0732">Signal</keyword>
<reference evidence="5" key="1">
    <citation type="submission" date="2009-08" db="EMBL/GenBank/DDBJ databases">
        <authorList>
            <consortium name="US DOE Joint Genome Institute"/>
            <person name="Lucas S."/>
            <person name="Copeland A."/>
            <person name="Lapidus A."/>
            <person name="Glavina del Rio T."/>
            <person name="Dalin E."/>
            <person name="Tice H."/>
            <person name="Bruce D."/>
            <person name="Barry K."/>
            <person name="Pitluck S."/>
            <person name="Lowry S."/>
            <person name="Larimer F."/>
            <person name="Land M."/>
            <person name="Hauser L."/>
            <person name="Kyrpides N."/>
            <person name="Ivanova N."/>
            <person name="McMahon K.D."/>
            <person name="Hugenholtz P."/>
        </authorList>
    </citation>
    <scope>NUCLEOTIDE SEQUENCE</scope>
    <source>
        <strain evidence="5">UW-1</strain>
    </source>
</reference>
<feature type="domain" description="Glutaredoxin" evidence="3">
    <location>
        <begin position="82"/>
        <end position="138"/>
    </location>
</feature>
<reference evidence="5" key="2">
    <citation type="submission" date="2009-09" db="EMBL/GenBank/DDBJ databases">
        <title>Complete sequence of chromosome of Candidatus Accumulibacter phosphatis clade IIA str. UW-1.</title>
        <authorList>
            <consortium name="US DOE Joint Genome Institute"/>
            <person name="Martin H.G."/>
            <person name="Ivanova N."/>
            <person name="Kunin V."/>
            <person name="Warnecke F."/>
            <person name="Barry K."/>
            <person name="He S."/>
            <person name="Salamov A."/>
            <person name="Szeto E."/>
            <person name="Dalin E."/>
            <person name="Pangilinan J.L."/>
            <person name="Lapidus A."/>
            <person name="Lowry S."/>
            <person name="Kyrpides N.C."/>
            <person name="McMahon K.D."/>
            <person name="Hugenholtz P."/>
        </authorList>
    </citation>
    <scope>NUCLEOTIDE SEQUENCE [LARGE SCALE GENOMIC DNA]</scope>
    <source>
        <strain evidence="5">UW-1</strain>
    </source>
</reference>
<dbReference type="InterPro" id="IPR025392">
    <property type="entry name" value="DUF4124"/>
</dbReference>
<dbReference type="EMBL" id="CP001715">
    <property type="protein sequence ID" value="ACV34160.1"/>
    <property type="molecule type" value="Genomic_DNA"/>
</dbReference>
<gene>
    <name evidence="5" type="ordered locus">CAP2UW1_0815</name>
</gene>
<protein>
    <submittedName>
        <fullName evidence="5">Glutaredoxin</fullName>
    </submittedName>
</protein>
<dbReference type="STRING" id="522306.CAP2UW1_0815"/>
<dbReference type="AlphaFoldDB" id="C7RNM4"/>
<sequence precursor="true">MPAPVSLRVVCLVSLLLASATLGAQTTYRWIDPATGRTVLSDLPPPAGAKRVDRSSPSLGDEAPPTQALPYAVRQASEKFPVVLYTNPGCTTCKQARSLLDGRGVPFVEKELGTAEELADAGRQLGGEIRLPSISVGRQNVKGFTPTAWNELLDAAGYPASAPYRVKPTGEAAQ</sequence>
<accession>C7RNM4</accession>
<dbReference type="Gene3D" id="3.40.30.10">
    <property type="entry name" value="Glutaredoxin"/>
    <property type="match status" value="1"/>
</dbReference>